<dbReference type="Gene3D" id="3.90.180.10">
    <property type="entry name" value="Medium-chain alcohol dehydrogenases, catalytic domain"/>
    <property type="match status" value="1"/>
</dbReference>
<gene>
    <name evidence="4" type="ORF">HDA32_003045</name>
</gene>
<reference evidence="4 5" key="1">
    <citation type="submission" date="2020-07" db="EMBL/GenBank/DDBJ databases">
        <title>Sequencing the genomes of 1000 actinobacteria strains.</title>
        <authorList>
            <person name="Klenk H.-P."/>
        </authorList>
    </citation>
    <scope>NUCLEOTIDE SEQUENCE [LARGE SCALE GENOMIC DNA]</scope>
    <source>
        <strain evidence="4 5">CXB654</strain>
    </source>
</reference>
<dbReference type="EMBL" id="JACCCC010000001">
    <property type="protein sequence ID" value="NYE47925.1"/>
    <property type="molecule type" value="Genomic_DNA"/>
</dbReference>
<feature type="domain" description="Enoyl reductase (ER)" evidence="3">
    <location>
        <begin position="16"/>
        <end position="358"/>
    </location>
</feature>
<dbReference type="GO" id="GO:0016491">
    <property type="term" value="F:oxidoreductase activity"/>
    <property type="evidence" value="ECO:0007669"/>
    <property type="project" value="InterPro"/>
</dbReference>
<accession>A0A852TX21</accession>
<comment type="caution">
    <text evidence="4">The sequence shown here is derived from an EMBL/GenBank/DDBJ whole genome shotgun (WGS) entry which is preliminary data.</text>
</comment>
<dbReference type="SUPFAM" id="SSF50129">
    <property type="entry name" value="GroES-like"/>
    <property type="match status" value="1"/>
</dbReference>
<evidence type="ECO:0000256" key="1">
    <source>
        <dbReference type="ARBA" id="ARBA00022857"/>
    </source>
</evidence>
<name>A0A852TX21_9ACTN</name>
<evidence type="ECO:0000313" key="4">
    <source>
        <dbReference type="EMBL" id="NYE47925.1"/>
    </source>
</evidence>
<dbReference type="InterPro" id="IPR011032">
    <property type="entry name" value="GroES-like_sf"/>
</dbReference>
<dbReference type="PANTHER" id="PTHR44154">
    <property type="entry name" value="QUINONE OXIDOREDUCTASE"/>
    <property type="match status" value="1"/>
</dbReference>
<dbReference type="AlphaFoldDB" id="A0A852TX21"/>
<dbReference type="InterPro" id="IPR036291">
    <property type="entry name" value="NAD(P)-bd_dom_sf"/>
</dbReference>
<evidence type="ECO:0000256" key="2">
    <source>
        <dbReference type="SAM" id="MobiDB-lite"/>
    </source>
</evidence>
<keyword evidence="5" id="KW-1185">Reference proteome</keyword>
<dbReference type="InterPro" id="IPR020843">
    <property type="entry name" value="ER"/>
</dbReference>
<feature type="region of interest" description="Disordered" evidence="2">
    <location>
        <begin position="358"/>
        <end position="378"/>
    </location>
</feature>
<dbReference type="Pfam" id="PF00107">
    <property type="entry name" value="ADH_zinc_N"/>
    <property type="match status" value="1"/>
</dbReference>
<dbReference type="CDD" id="cd08274">
    <property type="entry name" value="MDR9"/>
    <property type="match status" value="1"/>
</dbReference>
<dbReference type="RefSeq" id="WP_179643795.1">
    <property type="nucleotide sequence ID" value="NZ_BAAAYY010000003.1"/>
</dbReference>
<evidence type="ECO:0000313" key="5">
    <source>
        <dbReference type="Proteomes" id="UP000589036"/>
    </source>
</evidence>
<proteinExistence type="predicted"/>
<dbReference type="Pfam" id="PF08240">
    <property type="entry name" value="ADH_N"/>
    <property type="match status" value="1"/>
</dbReference>
<dbReference type="SMART" id="SM00829">
    <property type="entry name" value="PKS_ER"/>
    <property type="match status" value="1"/>
</dbReference>
<dbReference type="SUPFAM" id="SSF51735">
    <property type="entry name" value="NAD(P)-binding Rossmann-fold domains"/>
    <property type="match status" value="1"/>
</dbReference>
<dbReference type="PANTHER" id="PTHR44154:SF1">
    <property type="entry name" value="QUINONE OXIDOREDUCTASE"/>
    <property type="match status" value="1"/>
</dbReference>
<dbReference type="Proteomes" id="UP000589036">
    <property type="component" value="Unassembled WGS sequence"/>
</dbReference>
<keyword evidence="1" id="KW-0521">NADP</keyword>
<dbReference type="InterPro" id="IPR013149">
    <property type="entry name" value="ADH-like_C"/>
</dbReference>
<dbReference type="Gene3D" id="3.40.50.720">
    <property type="entry name" value="NAD(P)-binding Rossmann-like Domain"/>
    <property type="match status" value="1"/>
</dbReference>
<sequence length="378" mass="39222">MALPDTMAAAVLTGHGGLDKLDYRTDVPVPHPQRGEVLIEVAASAINNTDINTRIGWYSKTVASGTDAGGAAGFTGIAASDATWSGQALTLPRIQGADVCGRIAAVGEGVSAGRIGERVLVRNMVRTYVDYRPFECWTLGSECDGGFAQFTVAPARETHAVDCDWSDAALAAVPCAYSTAENMLHRAGVGAGRVLVTGASGGVGLAAVQLAERRGASVAAVCSPAKADQVLAHGADHTLDRGADLVGALGRGSVDAVIDIVGGPQTARLLELLRPGGSYAVAGAIDGPNVEIDLRTVYLNDLRLLGCTFQDDDVFANLIDYIERGEIHPLVSKTYPLADIARAQQDFLSKKNAGKLVLIPPPPASRNSAAPDEQEAAE</sequence>
<dbReference type="InterPro" id="IPR051603">
    <property type="entry name" value="Zinc-ADH_QOR/CCCR"/>
</dbReference>
<evidence type="ECO:0000259" key="3">
    <source>
        <dbReference type="SMART" id="SM00829"/>
    </source>
</evidence>
<protein>
    <submittedName>
        <fullName evidence="4">NADPH:quinone reductase-like Zn-dependent oxidoreductase</fullName>
    </submittedName>
</protein>
<dbReference type="InterPro" id="IPR013154">
    <property type="entry name" value="ADH-like_N"/>
</dbReference>
<organism evidence="4 5">
    <name type="scientific">Spinactinospora alkalitolerans</name>
    <dbReference type="NCBI Taxonomy" id="687207"/>
    <lineage>
        <taxon>Bacteria</taxon>
        <taxon>Bacillati</taxon>
        <taxon>Actinomycetota</taxon>
        <taxon>Actinomycetes</taxon>
        <taxon>Streptosporangiales</taxon>
        <taxon>Nocardiopsidaceae</taxon>
        <taxon>Spinactinospora</taxon>
    </lineage>
</organism>